<evidence type="ECO:0000313" key="2">
    <source>
        <dbReference type="EMBL" id="EGG57866.1"/>
    </source>
</evidence>
<dbReference type="eggNOG" id="ENOG5033XKW">
    <property type="taxonomic scope" value="Bacteria"/>
</dbReference>
<dbReference type="Proteomes" id="UP000005546">
    <property type="component" value="Unassembled WGS sequence"/>
</dbReference>
<organism evidence="2 3">
    <name type="scientific">Paraprevotella xylaniphila YIT 11841</name>
    <dbReference type="NCBI Taxonomy" id="762982"/>
    <lineage>
        <taxon>Bacteria</taxon>
        <taxon>Pseudomonadati</taxon>
        <taxon>Bacteroidota</taxon>
        <taxon>Bacteroidia</taxon>
        <taxon>Bacteroidales</taxon>
        <taxon>Prevotellaceae</taxon>
        <taxon>Paraprevotella</taxon>
    </lineage>
</organism>
<dbReference type="AlphaFoldDB" id="F3QPU1"/>
<keyword evidence="3" id="KW-1185">Reference proteome</keyword>
<gene>
    <name evidence="2" type="ORF">HMPREF9442_00178</name>
</gene>
<evidence type="ECO:0000313" key="3">
    <source>
        <dbReference type="Proteomes" id="UP000005546"/>
    </source>
</evidence>
<dbReference type="OrthoDB" id="1083216at2"/>
<feature type="coiled-coil region" evidence="1">
    <location>
        <begin position="795"/>
        <end position="822"/>
    </location>
</feature>
<protein>
    <submittedName>
        <fullName evidence="2">Uncharacterized protein</fullName>
    </submittedName>
</protein>
<reference evidence="2 3" key="1">
    <citation type="submission" date="2011-02" db="EMBL/GenBank/DDBJ databases">
        <authorList>
            <person name="Weinstock G."/>
            <person name="Sodergren E."/>
            <person name="Clifton S."/>
            <person name="Fulton L."/>
            <person name="Fulton B."/>
            <person name="Courtney L."/>
            <person name="Fronick C."/>
            <person name="Harrison M."/>
            <person name="Strong C."/>
            <person name="Farmer C."/>
            <person name="Delahaunty K."/>
            <person name="Markovic C."/>
            <person name="Hall O."/>
            <person name="Minx P."/>
            <person name="Tomlinson C."/>
            <person name="Mitreva M."/>
            <person name="Hou S."/>
            <person name="Chen J."/>
            <person name="Wollam A."/>
            <person name="Pepin K.H."/>
            <person name="Johnson M."/>
            <person name="Bhonagiri V."/>
            <person name="Zhang X."/>
            <person name="Suruliraj S."/>
            <person name="Warren W."/>
            <person name="Chinwalla A."/>
            <person name="Mardis E.R."/>
            <person name="Wilson R.K."/>
        </authorList>
    </citation>
    <scope>NUCLEOTIDE SEQUENCE [LARGE SCALE GENOMIC DNA]</scope>
    <source>
        <strain evidence="2 3">YIT 11841</strain>
    </source>
</reference>
<proteinExistence type="predicted"/>
<name>F3QPU1_9BACT</name>
<sequence length="1197" mass="133560">MPLWASEYEEPQLKTIEPNLATDDTGGGVYYVYHVATKKFLTNGNDYNTRLSVDETGQEITLTYGEERAPLMGQPPVVPGKGWTFNMLKAPSNSGFHEVYASNETSAWVDCGTQGHTLWQILPQDNGYYRIKIVDQDALYGLSSANAVTMNGMWGIDGVESTIVHPFIDPLQEGYQNAETDWQFAEPEAYEIYQAKKTLLAQLEKANEAGYTDISTYETIYNDDHATAAQAREAAEQLQQAITDHQLSIVDEEHPADFTGKIQNNAFESNTEHWDINGESVGWQATLYATQDHQYEMKNFVEKWVRGGGNLGNSMDISQTLSDLPSGKYRLSAHTIGYQQGDMALTPEGIYIYARIQGAEYKGEAHTLEFGAIRGNDGYVTDAPTPRLATLEFFLAGGDLTVGFKTENTNCNWACVDNFNLEYLGMEEGGLARQLSQTITEAQNLKKGYDENQIKYSTTNEERFNQALSLAQQTAETPNVDDEALGKALNNLMLAMDTLNLDVAAYEKLEELTKELSDTYDASPYSEEGLIPYEDFLYKLEEIHDGRTFNPLEIDSIRPRADRMFKACVCEALIAGDTQNADGMATNLDFTGNNSGWTKTGDGEFKYGNNVAEVWQGSSYEVYQELTGLPKGSYSISVQAYNRQGANADIAPSYNAADPKKDVLSYLFGNEAKEKLHHLYEYHYASKEELANNAVQISGTGTELDGQWIPDGVAGGEAAFAFNDRTDYTTTITCYVGEDGKLRFGISMPTGPNSNNWTLFDNFHIQYLGATVMTGAVSALNAKITEANTVLDDKAITTEEAYNALSQAIQDAEKTLESELTEEIYTAQIKALDEAITLNRNSVEKVEALHKTALMYDEQINSGAFADYDEGILADVVYKVMDVFSQNGKFKDIPQTEQYISDMNEAYSQMVYEGIDVGTATKDTPTDVTDMLVNPDFQQVFEEKDSVAFTDAGWTTEFINGKKEANDSVFEFYNTDTCHIYQKMYRLHPGYYKVTLYGFYRAGSAEAAALARREGEEQQNAKVYAETESANYSNPLPSFFECVQNGKFTEADIVLPDSLFPNSGRVYNCVINDRKGARTAMNQGYYEMESYFHVKEGETVRLGIQKTDTLVNDWVLIDDFHLYYLGDGEANRPEGLDDVDISDGISDNVADEKSTVVGTAWYNLNGMRISRPTQRGIYIREDRMSDGTKKVQKILMQ</sequence>
<dbReference type="STRING" id="762982.HMPREF9442_00178"/>
<dbReference type="Gene3D" id="2.60.120.260">
    <property type="entry name" value="Galactose-binding domain-like"/>
    <property type="match status" value="2"/>
</dbReference>
<comment type="caution">
    <text evidence="2">The sequence shown here is derived from an EMBL/GenBank/DDBJ whole genome shotgun (WGS) entry which is preliminary data.</text>
</comment>
<evidence type="ECO:0000256" key="1">
    <source>
        <dbReference type="SAM" id="Coils"/>
    </source>
</evidence>
<accession>F3QPU1</accession>
<dbReference type="EMBL" id="AFBR01000005">
    <property type="protein sequence ID" value="EGG57866.1"/>
    <property type="molecule type" value="Genomic_DNA"/>
</dbReference>
<keyword evidence="1" id="KW-0175">Coiled coil</keyword>
<dbReference type="HOGENOM" id="CLU_007403_0_0_10"/>